<evidence type="ECO:0000259" key="12">
    <source>
        <dbReference type="Pfam" id="PF06750"/>
    </source>
</evidence>
<dbReference type="EMBL" id="CP021255">
    <property type="protein sequence ID" value="AVD70289.1"/>
    <property type="molecule type" value="Genomic_DNA"/>
</dbReference>
<dbReference type="RefSeq" id="WP_104935609.1">
    <property type="nucleotide sequence ID" value="NZ_CP021255.1"/>
</dbReference>
<evidence type="ECO:0000256" key="6">
    <source>
        <dbReference type="ARBA" id="ARBA00022989"/>
    </source>
</evidence>
<protein>
    <recommendedName>
        <fullName evidence="9">Prepilin leader peptidase/N-methyltransferase</fullName>
        <ecNumber evidence="9">2.1.1.-</ecNumber>
        <ecNumber evidence="9">3.4.23.43</ecNumber>
    </recommendedName>
</protein>
<feature type="transmembrane region" description="Helical" evidence="10">
    <location>
        <begin position="192"/>
        <end position="218"/>
    </location>
</feature>
<accession>A0A2L1GKU0</accession>
<feature type="domain" description="Prepilin type IV endopeptidase peptidase" evidence="11">
    <location>
        <begin position="105"/>
        <end position="214"/>
    </location>
</feature>
<evidence type="ECO:0000256" key="2">
    <source>
        <dbReference type="ARBA" id="ARBA00005801"/>
    </source>
</evidence>
<dbReference type="Gene3D" id="1.20.120.1220">
    <property type="match status" value="1"/>
</dbReference>
<dbReference type="GO" id="GO:0032259">
    <property type="term" value="P:methylation"/>
    <property type="evidence" value="ECO:0007669"/>
    <property type="project" value="UniProtKB-KW"/>
</dbReference>
<evidence type="ECO:0000256" key="4">
    <source>
        <dbReference type="ARBA" id="ARBA00022519"/>
    </source>
</evidence>
<dbReference type="GO" id="GO:0004190">
    <property type="term" value="F:aspartic-type endopeptidase activity"/>
    <property type="evidence" value="ECO:0007669"/>
    <property type="project" value="UniProtKB-EC"/>
</dbReference>
<keyword evidence="9" id="KW-0808">Transferase</keyword>
<evidence type="ECO:0000256" key="3">
    <source>
        <dbReference type="ARBA" id="ARBA00022475"/>
    </source>
</evidence>
<dbReference type="InterPro" id="IPR010627">
    <property type="entry name" value="Prepilin_pept_A24_N"/>
</dbReference>
<dbReference type="AlphaFoldDB" id="A0A2L1GKU0"/>
<dbReference type="PANTHER" id="PTHR30487">
    <property type="entry name" value="TYPE 4 PREPILIN-LIKE PROTEINS LEADER PEPTIDE-PROCESSING ENZYME"/>
    <property type="match status" value="1"/>
</dbReference>
<evidence type="ECO:0000256" key="9">
    <source>
        <dbReference type="RuleBase" id="RU003794"/>
    </source>
</evidence>
<evidence type="ECO:0000313" key="14">
    <source>
        <dbReference type="Proteomes" id="UP000239867"/>
    </source>
</evidence>
<dbReference type="InterPro" id="IPR014032">
    <property type="entry name" value="Peptidase_A24A_bac"/>
</dbReference>
<evidence type="ECO:0000313" key="13">
    <source>
        <dbReference type="EMBL" id="AVD70289.1"/>
    </source>
</evidence>
<comment type="catalytic activity">
    <reaction evidence="9">
        <text>Typically cleaves a -Gly-|-Phe- bond to release an N-terminal, basic peptide of 5-8 residues from type IV prepilin, and then N-methylates the new N-terminal amino group, the methyl donor being S-adenosyl-L-methionine.</text>
        <dbReference type="EC" id="3.4.23.43"/>
    </reaction>
</comment>
<keyword evidence="3" id="KW-1003">Cell membrane</keyword>
<gene>
    <name evidence="13" type="ORF">CAY53_01305</name>
</gene>
<dbReference type="EC" id="2.1.1.-" evidence="9"/>
<feature type="transmembrane region" description="Helical" evidence="10">
    <location>
        <begin position="153"/>
        <end position="172"/>
    </location>
</feature>
<proteinExistence type="inferred from homology"/>
<evidence type="ECO:0000256" key="8">
    <source>
        <dbReference type="RuleBase" id="RU003793"/>
    </source>
</evidence>
<feature type="transmembrane region" description="Helical" evidence="10">
    <location>
        <begin position="123"/>
        <end position="141"/>
    </location>
</feature>
<keyword evidence="9" id="KW-0511">Multifunctional enzyme</keyword>
<evidence type="ECO:0000256" key="1">
    <source>
        <dbReference type="ARBA" id="ARBA00004429"/>
    </source>
</evidence>
<keyword evidence="9" id="KW-0378">Hydrolase</keyword>
<dbReference type="Pfam" id="PF06750">
    <property type="entry name" value="A24_N_bact"/>
    <property type="match status" value="1"/>
</dbReference>
<dbReference type="InterPro" id="IPR050882">
    <property type="entry name" value="Prepilin_peptidase/N-MTase"/>
</dbReference>
<evidence type="ECO:0000259" key="11">
    <source>
        <dbReference type="Pfam" id="PF01478"/>
    </source>
</evidence>
<evidence type="ECO:0000256" key="10">
    <source>
        <dbReference type="SAM" id="Phobius"/>
    </source>
</evidence>
<keyword evidence="14" id="KW-1185">Reference proteome</keyword>
<evidence type="ECO:0000256" key="7">
    <source>
        <dbReference type="ARBA" id="ARBA00023136"/>
    </source>
</evidence>
<sequence length="262" mass="28501">MELLICSFAALFGAVVGSFLNVVILRLPEEGGSVVFPASHCPRCGYMLHWYDNIPILSYLMLRGKCRSCRQAISLQYPAVELAMAVLAALLMRQFGPGFDFFYYFVFVAALLVIIFIDFHHQIIPDIISLPGIVLGFAGSLLSEQVSWQQSALGILCGGGILYAVALGYYLLKKQEGMGGGDIKFLAMIGAFLGWQSLPFVILCSATLGSVIGIAAMVHQKKGGQTRIPYGPFLAIAAAVFLFLQEPIMALWQMYLGLSGLQ</sequence>
<comment type="subcellular location">
    <subcellularLocation>
        <location evidence="1">Cell inner membrane</location>
        <topology evidence="1">Multi-pass membrane protein</topology>
    </subcellularLocation>
    <subcellularLocation>
        <location evidence="9">Cell membrane</location>
        <topology evidence="9">Multi-pass membrane protein</topology>
    </subcellularLocation>
</comment>
<keyword evidence="9" id="KW-0645">Protease</keyword>
<dbReference type="EC" id="3.4.23.43" evidence="9"/>
<feature type="transmembrane region" description="Helical" evidence="10">
    <location>
        <begin position="101"/>
        <end position="117"/>
    </location>
</feature>
<comment type="similarity">
    <text evidence="2 8">Belongs to the peptidase A24 family.</text>
</comment>
<organism evidence="13 14">
    <name type="scientific">Desulfobulbus oralis</name>
    <dbReference type="NCBI Taxonomy" id="1986146"/>
    <lineage>
        <taxon>Bacteria</taxon>
        <taxon>Pseudomonadati</taxon>
        <taxon>Thermodesulfobacteriota</taxon>
        <taxon>Desulfobulbia</taxon>
        <taxon>Desulfobulbales</taxon>
        <taxon>Desulfobulbaceae</taxon>
        <taxon>Desulfobulbus</taxon>
    </lineage>
</organism>
<dbReference type="InterPro" id="IPR000045">
    <property type="entry name" value="Prepilin_IV_endopep_pep"/>
</dbReference>
<feature type="transmembrane region" description="Helical" evidence="10">
    <location>
        <begin position="230"/>
        <end position="252"/>
    </location>
</feature>
<keyword evidence="4" id="KW-0997">Cell inner membrane</keyword>
<dbReference type="PANTHER" id="PTHR30487:SF0">
    <property type="entry name" value="PREPILIN LEADER PEPTIDASE_N-METHYLTRANSFERASE-RELATED"/>
    <property type="match status" value="1"/>
</dbReference>
<dbReference type="Pfam" id="PF01478">
    <property type="entry name" value="Peptidase_A24"/>
    <property type="match status" value="1"/>
</dbReference>
<dbReference type="Proteomes" id="UP000239867">
    <property type="component" value="Chromosome"/>
</dbReference>
<feature type="domain" description="Prepilin peptidase A24 N-terminal" evidence="12">
    <location>
        <begin position="11"/>
        <end position="94"/>
    </location>
</feature>
<dbReference type="GO" id="GO:0008168">
    <property type="term" value="F:methyltransferase activity"/>
    <property type="evidence" value="ECO:0007669"/>
    <property type="project" value="UniProtKB-KW"/>
</dbReference>
<reference evidence="13 14" key="1">
    <citation type="journal article" date="2018" name="MBio">
        <title>Insights into the evolution of host association through the isolation and characterization of a novel human periodontal pathobiont, Desulfobulbus oralis.</title>
        <authorList>
            <person name="Cross K.L."/>
            <person name="Chirania P."/>
            <person name="Xiong W."/>
            <person name="Beall C.J."/>
            <person name="Elkins J.G."/>
            <person name="Giannone R.J."/>
            <person name="Griffen A.L."/>
            <person name="Guss A.M."/>
            <person name="Hettich R.L."/>
            <person name="Joshi S.S."/>
            <person name="Mokrzan E.M."/>
            <person name="Martin R.K."/>
            <person name="Zhulin I.B."/>
            <person name="Leys E.J."/>
            <person name="Podar M."/>
        </authorList>
    </citation>
    <scope>NUCLEOTIDE SEQUENCE [LARGE SCALE GENOMIC DNA]</scope>
    <source>
        <strain evidence="13 14">ORNL</strain>
    </source>
</reference>
<dbReference type="GO" id="GO:0005886">
    <property type="term" value="C:plasma membrane"/>
    <property type="evidence" value="ECO:0007669"/>
    <property type="project" value="UniProtKB-SubCell"/>
</dbReference>
<dbReference type="GO" id="GO:0006465">
    <property type="term" value="P:signal peptide processing"/>
    <property type="evidence" value="ECO:0007669"/>
    <property type="project" value="TreeGrafter"/>
</dbReference>
<dbReference type="KEGG" id="deo:CAY53_01305"/>
<keyword evidence="5 9" id="KW-0812">Transmembrane</keyword>
<keyword evidence="6 10" id="KW-1133">Transmembrane helix</keyword>
<dbReference type="OrthoDB" id="9789291at2"/>
<keyword evidence="7 10" id="KW-0472">Membrane</keyword>
<name>A0A2L1GKU0_9BACT</name>
<dbReference type="PRINTS" id="PR00864">
    <property type="entry name" value="PREPILNPTASE"/>
</dbReference>
<evidence type="ECO:0000256" key="5">
    <source>
        <dbReference type="ARBA" id="ARBA00022692"/>
    </source>
</evidence>
<keyword evidence="9" id="KW-0489">Methyltransferase</keyword>
<comment type="function">
    <text evidence="9">Plays an essential role in type IV pili and type II pseudopili formation by proteolytically removing the leader sequence from substrate proteins and subsequently monomethylating the alpha-amino group of the newly exposed N-terminal phenylalanine.</text>
</comment>